<dbReference type="Pfam" id="PF02985">
    <property type="entry name" value="HEAT"/>
    <property type="match status" value="1"/>
</dbReference>
<evidence type="ECO:0000256" key="2">
    <source>
        <dbReference type="ARBA" id="ARBA00045876"/>
    </source>
</evidence>
<keyword evidence="1" id="KW-0677">Repeat</keyword>
<dbReference type="InterPro" id="IPR021133">
    <property type="entry name" value="HEAT_type_2"/>
</dbReference>
<dbReference type="SUPFAM" id="SSF48371">
    <property type="entry name" value="ARM repeat"/>
    <property type="match status" value="1"/>
</dbReference>
<evidence type="ECO:0000256" key="1">
    <source>
        <dbReference type="ARBA" id="ARBA00022737"/>
    </source>
</evidence>
<comment type="function">
    <text evidence="2">Catalyzes the hydroxylation of the N(6)-(4-aminobutyl)-L-lysine intermediate produced by deoxyhypusine synthase/DHPS on a critical lysine of the eukaryotic translation initiation factor 5A/eIF-5A. This is the second step of the post-translational modification of that lysine into an unusual amino acid residue named hypusine. Hypusination is unique to mature eIF-5A factor and is essential for its function.</text>
</comment>
<evidence type="ECO:0000313" key="3">
    <source>
        <dbReference type="EMBL" id="GAG44812.1"/>
    </source>
</evidence>
<organism evidence="3">
    <name type="scientific">marine sediment metagenome</name>
    <dbReference type="NCBI Taxonomy" id="412755"/>
    <lineage>
        <taxon>unclassified sequences</taxon>
        <taxon>metagenomes</taxon>
        <taxon>ecological metagenomes</taxon>
    </lineage>
</organism>
<gene>
    <name evidence="3" type="ORF">S01H1_81736</name>
</gene>
<dbReference type="InterPro" id="IPR016024">
    <property type="entry name" value="ARM-type_fold"/>
</dbReference>
<dbReference type="GO" id="GO:0016491">
    <property type="term" value="F:oxidoreductase activity"/>
    <property type="evidence" value="ECO:0007669"/>
    <property type="project" value="TreeGrafter"/>
</dbReference>
<dbReference type="PANTHER" id="PTHR12697:SF5">
    <property type="entry name" value="DEOXYHYPUSINE HYDROXYLASE"/>
    <property type="match status" value="1"/>
</dbReference>
<comment type="caution">
    <text evidence="3">The sequence shown here is derived from an EMBL/GenBank/DDBJ whole genome shotgun (WGS) entry which is preliminary data.</text>
</comment>
<dbReference type="EMBL" id="BARS01055348">
    <property type="protein sequence ID" value="GAG44812.1"/>
    <property type="molecule type" value="Genomic_DNA"/>
</dbReference>
<dbReference type="PANTHER" id="PTHR12697">
    <property type="entry name" value="PBS LYASE HEAT-LIKE PROTEIN"/>
    <property type="match status" value="1"/>
</dbReference>
<feature type="non-terminal residue" evidence="3">
    <location>
        <position position="204"/>
    </location>
</feature>
<sequence>GANEAIPYLMKSLKDISWTVRTASAQSISSIGKESIKAIPNLINALEDPDWRVRYRVSNTLIEIGEATIPGLLKILSHKNEIVRKEAIDTLGELNITDPKIIENISILLKDKSEKVRGKSADALRSIGKAAVPSLIKGLEKANTKMKVIIISSLGGIGIEAEEAIPTLVNLLKDPTQKLRSDPAQEEKYGLTYEDFSFTRAIVA</sequence>
<dbReference type="InterPro" id="IPR004155">
    <property type="entry name" value="PBS_lyase_HEAT"/>
</dbReference>
<protein>
    <recommendedName>
        <fullName evidence="4">HEAT repeat domain-containing protein</fullName>
    </recommendedName>
</protein>
<dbReference type="InterPro" id="IPR011989">
    <property type="entry name" value="ARM-like"/>
</dbReference>
<evidence type="ECO:0008006" key="4">
    <source>
        <dbReference type="Google" id="ProtNLM"/>
    </source>
</evidence>
<accession>X0YBZ6</accession>
<dbReference type="Pfam" id="PF13646">
    <property type="entry name" value="HEAT_2"/>
    <property type="match status" value="1"/>
</dbReference>
<dbReference type="AlphaFoldDB" id="X0YBZ6"/>
<name>X0YBZ6_9ZZZZ</name>
<proteinExistence type="predicted"/>
<feature type="non-terminal residue" evidence="3">
    <location>
        <position position="1"/>
    </location>
</feature>
<dbReference type="Gene3D" id="1.25.10.10">
    <property type="entry name" value="Leucine-rich Repeat Variant"/>
    <property type="match status" value="2"/>
</dbReference>
<dbReference type="InterPro" id="IPR000357">
    <property type="entry name" value="HEAT"/>
</dbReference>
<dbReference type="SMART" id="SM00567">
    <property type="entry name" value="EZ_HEAT"/>
    <property type="match status" value="5"/>
</dbReference>
<reference evidence="3" key="1">
    <citation type="journal article" date="2014" name="Front. Microbiol.">
        <title>High frequency of phylogenetically diverse reductive dehalogenase-homologous genes in deep subseafloor sedimentary metagenomes.</title>
        <authorList>
            <person name="Kawai M."/>
            <person name="Futagami T."/>
            <person name="Toyoda A."/>
            <person name="Takaki Y."/>
            <person name="Nishi S."/>
            <person name="Hori S."/>
            <person name="Arai W."/>
            <person name="Tsubouchi T."/>
            <person name="Morono Y."/>
            <person name="Uchiyama I."/>
            <person name="Ito T."/>
            <person name="Fujiyama A."/>
            <person name="Inagaki F."/>
            <person name="Takami H."/>
        </authorList>
    </citation>
    <scope>NUCLEOTIDE SEQUENCE</scope>
    <source>
        <strain evidence="3">Expedition CK06-06</strain>
    </source>
</reference>
<dbReference type="PROSITE" id="PS50077">
    <property type="entry name" value="HEAT_REPEAT"/>
    <property type="match status" value="1"/>
</dbReference>